<evidence type="ECO:0000313" key="1">
    <source>
        <dbReference type="EMBL" id="EHM53403.1"/>
    </source>
</evidence>
<sequence>MTIVGTRVQLAQYLHIGLNMRTAHQCGRNIEVLKKFQVAENLPAFIGAGTRCDVMGVQPANIMSINTFMGCIHNSFPIILTLTSS</sequence>
<comment type="caution">
    <text evidence="1">The sequence shown here is derived from an EMBL/GenBank/DDBJ whole genome shotgun (WGS) entry which is preliminary data.</text>
</comment>
<dbReference type="HOGENOM" id="CLU_2506639_0_0_6"/>
<reference evidence="1 2" key="1">
    <citation type="submission" date="2011-08" db="EMBL/GenBank/DDBJ databases">
        <authorList>
            <person name="Weinstock G."/>
            <person name="Sodergren E."/>
            <person name="Clifton S."/>
            <person name="Fulton L."/>
            <person name="Fulton B."/>
            <person name="Courtney L."/>
            <person name="Fronick C."/>
            <person name="Harrison M."/>
            <person name="Strong C."/>
            <person name="Farmer C."/>
            <person name="Delahaunty K."/>
            <person name="Markovic C."/>
            <person name="Hall O."/>
            <person name="Minx P."/>
            <person name="Tomlinson C."/>
            <person name="Mitreva M."/>
            <person name="Hou S."/>
            <person name="Chen J."/>
            <person name="Wollam A."/>
            <person name="Pepin K.H."/>
            <person name="Johnson M."/>
            <person name="Bhonagiri V."/>
            <person name="Zhang X."/>
            <person name="Suruliraj S."/>
            <person name="Warren W."/>
            <person name="Chinwalla A."/>
            <person name="Mardis E.R."/>
            <person name="Wilson R.K."/>
        </authorList>
    </citation>
    <scope>NUCLEOTIDE SEQUENCE [LARGE SCALE GENOMIC DNA]</scope>
    <source>
        <strain evidence="1 2">F0432</strain>
    </source>
</reference>
<dbReference type="AlphaFoldDB" id="G9ZG47"/>
<dbReference type="STRING" id="797473.HMPREF9080_01761"/>
<dbReference type="EMBL" id="AGCM01000101">
    <property type="protein sequence ID" value="EHM53403.1"/>
    <property type="molecule type" value="Genomic_DNA"/>
</dbReference>
<name>G9ZG47_9GAMM</name>
<evidence type="ECO:0000313" key="2">
    <source>
        <dbReference type="Proteomes" id="UP000004750"/>
    </source>
</evidence>
<dbReference type="Proteomes" id="UP000004750">
    <property type="component" value="Unassembled WGS sequence"/>
</dbReference>
<accession>G9ZG47</accession>
<proteinExistence type="predicted"/>
<gene>
    <name evidence="1" type="ORF">HMPREF9080_01761</name>
</gene>
<organism evidence="1 2">
    <name type="scientific">Cardiobacterium valvarum F0432</name>
    <dbReference type="NCBI Taxonomy" id="797473"/>
    <lineage>
        <taxon>Bacteria</taxon>
        <taxon>Pseudomonadati</taxon>
        <taxon>Pseudomonadota</taxon>
        <taxon>Gammaproteobacteria</taxon>
        <taxon>Cardiobacteriales</taxon>
        <taxon>Cardiobacteriaceae</taxon>
        <taxon>Cardiobacterium</taxon>
    </lineage>
</organism>
<protein>
    <submittedName>
        <fullName evidence="1">Uncharacterized protein</fullName>
    </submittedName>
</protein>